<feature type="domain" description="Aminoacyl-transfer RNA synthetases class-II family profile" evidence="5">
    <location>
        <begin position="179"/>
        <end position="241"/>
    </location>
</feature>
<dbReference type="SUPFAM" id="SSF55681">
    <property type="entry name" value="Class II aaRS and biotin synthetases"/>
    <property type="match status" value="1"/>
</dbReference>
<dbReference type="AlphaFoldDB" id="A0A9D2UV86"/>
<dbReference type="InterPro" id="IPR045864">
    <property type="entry name" value="aa-tRNA-synth_II/BPL/LPL"/>
</dbReference>
<reference evidence="6" key="2">
    <citation type="submission" date="2021-09" db="EMBL/GenBank/DDBJ databases">
        <authorList>
            <person name="Gilroy R."/>
        </authorList>
    </citation>
    <scope>NUCLEOTIDE SEQUENCE</scope>
    <source>
        <strain evidence="6">ChiGjej6B6-11269</strain>
    </source>
</reference>
<dbReference type="PANTHER" id="PTHR42918:SF15">
    <property type="entry name" value="LYSINE--TRNA LIGASE, CHLOROPLASTIC_MITOCHONDRIAL"/>
    <property type="match status" value="1"/>
</dbReference>
<gene>
    <name evidence="6" type="ORF">K8U77_00500</name>
</gene>
<feature type="non-terminal residue" evidence="6">
    <location>
        <position position="241"/>
    </location>
</feature>
<evidence type="ECO:0000256" key="2">
    <source>
        <dbReference type="ARBA" id="ARBA00022741"/>
    </source>
</evidence>
<dbReference type="InterPro" id="IPR018149">
    <property type="entry name" value="Lys-tRNA-synth_II_C"/>
</dbReference>
<dbReference type="GO" id="GO:0000049">
    <property type="term" value="F:tRNA binding"/>
    <property type="evidence" value="ECO:0007669"/>
    <property type="project" value="TreeGrafter"/>
</dbReference>
<dbReference type="SUPFAM" id="SSF50249">
    <property type="entry name" value="Nucleic acid-binding proteins"/>
    <property type="match status" value="1"/>
</dbReference>
<comment type="caution">
    <text evidence="6">The sequence shown here is derived from an EMBL/GenBank/DDBJ whole genome shotgun (WGS) entry which is preliminary data.</text>
</comment>
<organism evidence="6 7">
    <name type="scientific">Slackia equolifaciens</name>
    <dbReference type="NCBI Taxonomy" id="498718"/>
    <lineage>
        <taxon>Bacteria</taxon>
        <taxon>Bacillati</taxon>
        <taxon>Actinomycetota</taxon>
        <taxon>Coriobacteriia</taxon>
        <taxon>Eggerthellales</taxon>
        <taxon>Eggerthellaceae</taxon>
        <taxon>Slackia</taxon>
    </lineage>
</organism>
<keyword evidence="4" id="KW-0030">Aminoacyl-tRNA synthetase</keyword>
<dbReference type="InterPro" id="IPR004365">
    <property type="entry name" value="NA-bd_OB_tRNA"/>
</dbReference>
<sequence>MSENTEISPELLNDERALRLAKREAYIEAGTNPYPEHSEVRDYAADIDAKYADLPNEAETEDVVKIGGRIVAKRGQGKIMFVVVRDVTGDIQLFCRINEVPEASWELLKKLDLGDIINAEGIVVRTKRGQLSISPRSIVLLSKAVRPLPEKFHGLSDKETRYRQRYVDLIVNEDVRDTFRKRSAILSAFRRYMEDNGYMEVETPILQTIQGGATAKPFITHFNALNQECYLRIATELHLKR</sequence>
<dbReference type="InterPro" id="IPR044136">
    <property type="entry name" value="Lys-tRNA-ligase_II_N"/>
</dbReference>
<accession>A0A9D2UV86</accession>
<dbReference type="PROSITE" id="PS50862">
    <property type="entry name" value="AA_TRNA_LIGASE_II"/>
    <property type="match status" value="1"/>
</dbReference>
<dbReference type="GO" id="GO:0005829">
    <property type="term" value="C:cytosol"/>
    <property type="evidence" value="ECO:0007669"/>
    <property type="project" value="TreeGrafter"/>
</dbReference>
<dbReference type="Gene3D" id="3.30.930.10">
    <property type="entry name" value="Bira Bifunctional Protein, Domain 2"/>
    <property type="match status" value="1"/>
</dbReference>
<evidence type="ECO:0000313" key="6">
    <source>
        <dbReference type="EMBL" id="HJF64586.1"/>
    </source>
</evidence>
<keyword evidence="1 6" id="KW-0436">Ligase</keyword>
<dbReference type="EMBL" id="DYWI01000008">
    <property type="protein sequence ID" value="HJF64586.1"/>
    <property type="molecule type" value="Genomic_DNA"/>
</dbReference>
<name>A0A9D2UV86_9ACTN</name>
<dbReference type="InterPro" id="IPR012340">
    <property type="entry name" value="NA-bd_OB-fold"/>
</dbReference>
<proteinExistence type="predicted"/>
<dbReference type="Gene3D" id="2.40.50.140">
    <property type="entry name" value="Nucleic acid-binding proteins"/>
    <property type="match status" value="1"/>
</dbReference>
<evidence type="ECO:0000313" key="7">
    <source>
        <dbReference type="Proteomes" id="UP000786989"/>
    </source>
</evidence>
<keyword evidence="2" id="KW-0547">Nucleotide-binding</keyword>
<evidence type="ECO:0000256" key="3">
    <source>
        <dbReference type="ARBA" id="ARBA00022840"/>
    </source>
</evidence>
<dbReference type="GO" id="GO:0005524">
    <property type="term" value="F:ATP binding"/>
    <property type="evidence" value="ECO:0007669"/>
    <property type="project" value="UniProtKB-KW"/>
</dbReference>
<dbReference type="InterPro" id="IPR006195">
    <property type="entry name" value="aa-tRNA-synth_II"/>
</dbReference>
<dbReference type="PANTHER" id="PTHR42918">
    <property type="entry name" value="LYSYL-TRNA SYNTHETASE"/>
    <property type="match status" value="1"/>
</dbReference>
<dbReference type="GO" id="GO:0004824">
    <property type="term" value="F:lysine-tRNA ligase activity"/>
    <property type="evidence" value="ECO:0007669"/>
    <property type="project" value="InterPro"/>
</dbReference>
<dbReference type="GO" id="GO:0006430">
    <property type="term" value="P:lysyl-tRNA aminoacylation"/>
    <property type="evidence" value="ECO:0007669"/>
    <property type="project" value="InterPro"/>
</dbReference>
<reference evidence="6" key="1">
    <citation type="journal article" date="2021" name="PeerJ">
        <title>Extensive microbial diversity within the chicken gut microbiome revealed by metagenomics and culture.</title>
        <authorList>
            <person name="Gilroy R."/>
            <person name="Ravi A."/>
            <person name="Getino M."/>
            <person name="Pursley I."/>
            <person name="Horton D.L."/>
            <person name="Alikhan N.F."/>
            <person name="Baker D."/>
            <person name="Gharbi K."/>
            <person name="Hall N."/>
            <person name="Watson M."/>
            <person name="Adriaenssens E.M."/>
            <person name="Foster-Nyarko E."/>
            <person name="Jarju S."/>
            <person name="Secka A."/>
            <person name="Antonio M."/>
            <person name="Oren A."/>
            <person name="Chaudhuri R.R."/>
            <person name="La Ragione R."/>
            <person name="Hildebrand F."/>
            <person name="Pallen M.J."/>
        </authorList>
    </citation>
    <scope>NUCLEOTIDE SEQUENCE</scope>
    <source>
        <strain evidence="6">ChiGjej6B6-11269</strain>
    </source>
</reference>
<protein>
    <submittedName>
        <fullName evidence="6">Lysine--tRNA ligase</fullName>
    </submittedName>
</protein>
<dbReference type="InterPro" id="IPR004364">
    <property type="entry name" value="Aa-tRNA-synt_II"/>
</dbReference>
<dbReference type="CDD" id="cd04322">
    <property type="entry name" value="LysRS_N"/>
    <property type="match status" value="1"/>
</dbReference>
<dbReference type="PRINTS" id="PR00982">
    <property type="entry name" value="TRNASYNTHLYS"/>
</dbReference>
<evidence type="ECO:0000256" key="1">
    <source>
        <dbReference type="ARBA" id="ARBA00022598"/>
    </source>
</evidence>
<keyword evidence="3" id="KW-0067">ATP-binding</keyword>
<dbReference type="Pfam" id="PF00152">
    <property type="entry name" value="tRNA-synt_2"/>
    <property type="match status" value="1"/>
</dbReference>
<dbReference type="Proteomes" id="UP000786989">
    <property type="component" value="Unassembled WGS sequence"/>
</dbReference>
<dbReference type="Pfam" id="PF01336">
    <property type="entry name" value="tRNA_anti-codon"/>
    <property type="match status" value="1"/>
</dbReference>
<evidence type="ECO:0000256" key="4">
    <source>
        <dbReference type="ARBA" id="ARBA00023146"/>
    </source>
</evidence>
<evidence type="ECO:0000259" key="5">
    <source>
        <dbReference type="PROSITE" id="PS50862"/>
    </source>
</evidence>